<feature type="transmembrane region" description="Helical" evidence="9">
    <location>
        <begin position="91"/>
        <end position="108"/>
    </location>
</feature>
<protein>
    <recommendedName>
        <fullName evidence="12">Branched-chain amino acid ABC transporter permease</fullName>
    </recommendedName>
</protein>
<dbReference type="PANTHER" id="PTHR11795:SF445">
    <property type="entry name" value="AMINO ACID ABC TRANSPORTER PERMEASE PROTEIN"/>
    <property type="match status" value="1"/>
</dbReference>
<evidence type="ECO:0000256" key="1">
    <source>
        <dbReference type="ARBA" id="ARBA00004651"/>
    </source>
</evidence>
<evidence type="ECO:0000256" key="7">
    <source>
        <dbReference type="ARBA" id="ARBA00023136"/>
    </source>
</evidence>
<feature type="transmembrane region" description="Helical" evidence="9">
    <location>
        <begin position="6"/>
        <end position="29"/>
    </location>
</feature>
<evidence type="ECO:0000256" key="6">
    <source>
        <dbReference type="ARBA" id="ARBA00022989"/>
    </source>
</evidence>
<comment type="similarity">
    <text evidence="8">Belongs to the binding-protein-dependent transport system permease family. LivHM subfamily.</text>
</comment>
<name>A0A2R7Z2F3_9ACTN</name>
<dbReference type="InterPro" id="IPR052157">
    <property type="entry name" value="BCAA_transport_permease"/>
</dbReference>
<evidence type="ECO:0000256" key="8">
    <source>
        <dbReference type="ARBA" id="ARBA00037998"/>
    </source>
</evidence>
<comment type="subcellular location">
    <subcellularLocation>
        <location evidence="1">Cell membrane</location>
        <topology evidence="1">Multi-pass membrane protein</topology>
    </subcellularLocation>
</comment>
<keyword evidence="11" id="KW-1185">Reference proteome</keyword>
<evidence type="ECO:0000256" key="3">
    <source>
        <dbReference type="ARBA" id="ARBA00022475"/>
    </source>
</evidence>
<organism evidence="10 11">
    <name type="scientific">Nocardioides currus</name>
    <dbReference type="NCBI Taxonomy" id="2133958"/>
    <lineage>
        <taxon>Bacteria</taxon>
        <taxon>Bacillati</taxon>
        <taxon>Actinomycetota</taxon>
        <taxon>Actinomycetes</taxon>
        <taxon>Propionibacteriales</taxon>
        <taxon>Nocardioidaceae</taxon>
        <taxon>Nocardioides</taxon>
    </lineage>
</organism>
<gene>
    <name evidence="10" type="ORF">C7S10_03585</name>
</gene>
<keyword evidence="2" id="KW-0813">Transport</keyword>
<dbReference type="Proteomes" id="UP000244867">
    <property type="component" value="Unassembled WGS sequence"/>
</dbReference>
<dbReference type="EMBL" id="PYXZ01000001">
    <property type="protein sequence ID" value="PUA82807.1"/>
    <property type="molecule type" value="Genomic_DNA"/>
</dbReference>
<dbReference type="GO" id="GO:0022857">
    <property type="term" value="F:transmembrane transporter activity"/>
    <property type="evidence" value="ECO:0007669"/>
    <property type="project" value="InterPro"/>
</dbReference>
<evidence type="ECO:0000313" key="11">
    <source>
        <dbReference type="Proteomes" id="UP000244867"/>
    </source>
</evidence>
<feature type="transmembrane region" description="Helical" evidence="9">
    <location>
        <begin position="36"/>
        <end position="56"/>
    </location>
</feature>
<dbReference type="CDD" id="cd06582">
    <property type="entry name" value="TM_PBP1_LivH_like"/>
    <property type="match status" value="1"/>
</dbReference>
<evidence type="ECO:0000313" key="10">
    <source>
        <dbReference type="EMBL" id="PUA82807.1"/>
    </source>
</evidence>
<evidence type="ECO:0000256" key="2">
    <source>
        <dbReference type="ARBA" id="ARBA00022448"/>
    </source>
</evidence>
<dbReference type="GO" id="GO:0006865">
    <property type="term" value="P:amino acid transport"/>
    <property type="evidence" value="ECO:0007669"/>
    <property type="project" value="UniProtKB-KW"/>
</dbReference>
<evidence type="ECO:0008006" key="12">
    <source>
        <dbReference type="Google" id="ProtNLM"/>
    </source>
</evidence>
<reference evidence="10 11" key="1">
    <citation type="submission" date="2018-03" db="EMBL/GenBank/DDBJ databases">
        <authorList>
            <person name="Keele B.F."/>
        </authorList>
    </citation>
    <scope>NUCLEOTIDE SEQUENCE [LARGE SCALE GENOMIC DNA]</scope>
    <source>
        <strain evidence="10 11">IB-3</strain>
    </source>
</reference>
<dbReference type="OrthoDB" id="9807115at2"/>
<evidence type="ECO:0000256" key="4">
    <source>
        <dbReference type="ARBA" id="ARBA00022692"/>
    </source>
</evidence>
<keyword evidence="5" id="KW-0029">Amino-acid transport</keyword>
<dbReference type="RefSeq" id="WP_108342992.1">
    <property type="nucleotide sequence ID" value="NZ_PYXZ01000001.1"/>
</dbReference>
<proteinExistence type="inferred from homology"/>
<evidence type="ECO:0000256" key="9">
    <source>
        <dbReference type="SAM" id="Phobius"/>
    </source>
</evidence>
<dbReference type="GO" id="GO:0005886">
    <property type="term" value="C:plasma membrane"/>
    <property type="evidence" value="ECO:0007669"/>
    <property type="project" value="UniProtKB-SubCell"/>
</dbReference>
<sequence length="290" mass="29571">MDLFLTCIVTGVTFGLIYALAGVGLVTIFRTSGYVSFAQGDIAAVALYIGIAAYTADVPYPLMALIVVGAAGLIGGLIGGLIVIPLERHGLLTAALATIGVGLTIQGIENVTINPEPRAFPSAGSRAAFDVGPVTLSVADVTAAVVCIGLFIALALFFRLSRTGTAMRAANDNAEAARHIGLSAYRLKGLSWVLGGALAGVCGLFVAPAYSLSPTSVNALLVFGFATVVLGGFDSVLGALLSGLIIGISTNLIAAYVAPGAVNFGMYVLLLGMLLVRPYGLLGQRPLERV</sequence>
<feature type="transmembrane region" description="Helical" evidence="9">
    <location>
        <begin position="264"/>
        <end position="282"/>
    </location>
</feature>
<keyword evidence="3" id="KW-1003">Cell membrane</keyword>
<dbReference type="Pfam" id="PF02653">
    <property type="entry name" value="BPD_transp_2"/>
    <property type="match status" value="1"/>
</dbReference>
<comment type="caution">
    <text evidence="10">The sequence shown here is derived from an EMBL/GenBank/DDBJ whole genome shotgun (WGS) entry which is preliminary data.</text>
</comment>
<feature type="transmembrane region" description="Helical" evidence="9">
    <location>
        <begin position="189"/>
        <end position="210"/>
    </location>
</feature>
<keyword evidence="4 9" id="KW-0812">Transmembrane</keyword>
<dbReference type="PANTHER" id="PTHR11795">
    <property type="entry name" value="BRANCHED-CHAIN AMINO ACID TRANSPORT SYSTEM PERMEASE PROTEIN LIVH"/>
    <property type="match status" value="1"/>
</dbReference>
<evidence type="ECO:0000256" key="5">
    <source>
        <dbReference type="ARBA" id="ARBA00022970"/>
    </source>
</evidence>
<accession>A0A2R7Z2F3</accession>
<keyword evidence="6 9" id="KW-1133">Transmembrane helix</keyword>
<keyword evidence="7 9" id="KW-0472">Membrane</keyword>
<dbReference type="AlphaFoldDB" id="A0A2R7Z2F3"/>
<feature type="transmembrane region" description="Helical" evidence="9">
    <location>
        <begin position="134"/>
        <end position="158"/>
    </location>
</feature>
<dbReference type="InterPro" id="IPR001851">
    <property type="entry name" value="ABC_transp_permease"/>
</dbReference>
<feature type="transmembrane region" description="Helical" evidence="9">
    <location>
        <begin position="62"/>
        <end position="84"/>
    </location>
</feature>